<proteinExistence type="predicted"/>
<keyword evidence="2" id="KW-1185">Reference proteome</keyword>
<reference evidence="1 2" key="3">
    <citation type="journal article" date="2016" name="Sci. Rep.">
        <title>Genome-wide diversity and gene expression profiling of Babesia microti isolates identify polymorphic genes that mediate host-pathogen interactions.</title>
        <authorList>
            <person name="Silva J.C."/>
            <person name="Cornillot E."/>
            <person name="McCracken C."/>
            <person name="Usmani-Brown S."/>
            <person name="Dwivedi A."/>
            <person name="Ifeonu O.O."/>
            <person name="Crabtree J."/>
            <person name="Gotia H.T."/>
            <person name="Virji A.Z."/>
            <person name="Reynes C."/>
            <person name="Colinge J."/>
            <person name="Kumar V."/>
            <person name="Lawres L."/>
            <person name="Pazzi J.E."/>
            <person name="Pablo J.V."/>
            <person name="Hung C."/>
            <person name="Brancato J."/>
            <person name="Kumari P."/>
            <person name="Orvis J."/>
            <person name="Tretina K."/>
            <person name="Chibucos M."/>
            <person name="Ott S."/>
            <person name="Sadzewicz L."/>
            <person name="Sengamalay N."/>
            <person name="Shetty A.C."/>
            <person name="Su Q."/>
            <person name="Tallon L."/>
            <person name="Fraser C.M."/>
            <person name="Frutos R."/>
            <person name="Molina D.M."/>
            <person name="Krause P.J."/>
            <person name="Ben Mamoun C."/>
        </authorList>
    </citation>
    <scope>NUCLEOTIDE SEQUENCE [LARGE SCALE GENOMIC DNA]</scope>
    <source>
        <strain evidence="1 2">RI</strain>
    </source>
</reference>
<protein>
    <submittedName>
        <fullName evidence="1">Uncharacterized protein</fullName>
    </submittedName>
</protein>
<reference evidence="1 2" key="2">
    <citation type="journal article" date="2013" name="PLoS ONE">
        <title>Whole genome mapping and re-organization of the nuclear and mitochondrial genomes of Babesia microti isolates.</title>
        <authorList>
            <person name="Cornillot E."/>
            <person name="Dassouli A."/>
            <person name="Garg A."/>
            <person name="Pachikara N."/>
            <person name="Randazzo S."/>
            <person name="Depoix D."/>
            <person name="Carcy B."/>
            <person name="Delbecq S."/>
            <person name="Frutos R."/>
            <person name="Silva J.C."/>
            <person name="Sutton R."/>
            <person name="Krause P.J."/>
            <person name="Mamoun C.B."/>
        </authorList>
    </citation>
    <scope>NUCLEOTIDE SEQUENCE [LARGE SCALE GENOMIC DNA]</scope>
    <source>
        <strain evidence="1 2">RI</strain>
    </source>
</reference>
<dbReference type="RefSeq" id="XP_021337426.1">
    <property type="nucleotide sequence ID" value="XM_021482787.1"/>
</dbReference>
<dbReference type="OrthoDB" id="433917at2759"/>
<gene>
    <name evidence="1" type="ORF">BMR1_01G01835</name>
</gene>
<dbReference type="KEGG" id="bmic:BMR1_01G01835"/>
<dbReference type="Proteomes" id="UP000002899">
    <property type="component" value="Chromosome I"/>
</dbReference>
<evidence type="ECO:0000313" key="2">
    <source>
        <dbReference type="Proteomes" id="UP000002899"/>
    </source>
</evidence>
<sequence length="118" mass="13337">MRYRLSPILNFLGGLESLHIAYSNKRLGTAGIARRMIIMTTGDAVKNRFPHLNVTWEILDYDSPARIEAKTLTGKFESFVIEGFDKSKRAEILDNWKFNASLDPFHEVLAPKIPESAG</sequence>
<organism evidence="1 2">
    <name type="scientific">Babesia microti (strain RI)</name>
    <dbReference type="NCBI Taxonomy" id="1133968"/>
    <lineage>
        <taxon>Eukaryota</taxon>
        <taxon>Sar</taxon>
        <taxon>Alveolata</taxon>
        <taxon>Apicomplexa</taxon>
        <taxon>Aconoidasida</taxon>
        <taxon>Piroplasmida</taxon>
        <taxon>Babesiidae</taxon>
        <taxon>Babesia</taxon>
    </lineage>
</organism>
<name>A0A1N6LWS8_BABMR</name>
<evidence type="ECO:0000313" key="1">
    <source>
        <dbReference type="EMBL" id="SIO73324.1"/>
    </source>
</evidence>
<reference evidence="1 2" key="1">
    <citation type="journal article" date="2012" name="Nucleic Acids Res.">
        <title>Sequencing of the smallest Apicomplexan genome from the human pathogen Babesia microti.</title>
        <authorList>
            <person name="Cornillot E."/>
            <person name="Hadj-Kaddour K."/>
            <person name="Dassouli A."/>
            <person name="Noel B."/>
            <person name="Ranwez V."/>
            <person name="Vacherie B."/>
            <person name="Augagneur Y."/>
            <person name="Bres V."/>
            <person name="Duclos A."/>
            <person name="Randazzo S."/>
            <person name="Carcy B."/>
            <person name="Debierre-Grockiego F."/>
            <person name="Delbecq S."/>
            <person name="Moubri-Menage K."/>
            <person name="Shams-Eldin H."/>
            <person name="Usmani-Brown S."/>
            <person name="Bringaud F."/>
            <person name="Wincker P."/>
            <person name="Vivares C.P."/>
            <person name="Schwarz R.T."/>
            <person name="Schetters T.P."/>
            <person name="Krause P.J."/>
            <person name="Gorenflot A."/>
            <person name="Berry V."/>
            <person name="Barbe V."/>
            <person name="Ben Mamoun C."/>
        </authorList>
    </citation>
    <scope>NUCLEOTIDE SEQUENCE [LARGE SCALE GENOMIC DNA]</scope>
    <source>
        <strain evidence="1 2">RI</strain>
    </source>
</reference>
<accession>A0A1N6LWS8</accession>
<dbReference type="AlphaFoldDB" id="A0A1N6LWS8"/>
<dbReference type="GeneID" id="24423439"/>
<dbReference type="VEuPathDB" id="PiroplasmaDB:BMR1_01G01835"/>
<dbReference type="EMBL" id="FO082871">
    <property type="protein sequence ID" value="SIO73324.1"/>
    <property type="molecule type" value="Genomic_DNA"/>
</dbReference>